<reference evidence="2 3" key="1">
    <citation type="journal article" date="1998" name="Science">
        <title>Genome sequence of the nematode C. elegans: a platform for investigating biology.</title>
        <authorList>
            <consortium name="The C. elegans sequencing consortium"/>
            <person name="Sulson J.E."/>
            <person name="Waterston R."/>
        </authorList>
    </citation>
    <scope>NUCLEOTIDE SEQUENCE [LARGE SCALE GENOMIC DNA]</scope>
    <source>
        <strain evidence="2 3">Bristol N2</strain>
    </source>
</reference>
<feature type="region of interest" description="Disordered" evidence="1">
    <location>
        <begin position="1"/>
        <end position="80"/>
    </location>
</feature>
<dbReference type="AlphaFoldDB" id="U4PBZ2"/>
<accession>U4PBZ2</accession>
<dbReference type="Proteomes" id="UP000001940">
    <property type="component" value="Chromosome IV"/>
</dbReference>
<dbReference type="HOGENOM" id="CLU_491114_0_0_1"/>
<organism evidence="2 3">
    <name type="scientific">Caenorhabditis elegans</name>
    <dbReference type="NCBI Taxonomy" id="6239"/>
    <lineage>
        <taxon>Eukaryota</taxon>
        <taxon>Metazoa</taxon>
        <taxon>Ecdysozoa</taxon>
        <taxon>Nematoda</taxon>
        <taxon>Chromadorea</taxon>
        <taxon>Rhabditida</taxon>
        <taxon>Rhabditina</taxon>
        <taxon>Rhabditomorpha</taxon>
        <taxon>Rhabditoidea</taxon>
        <taxon>Rhabditidae</taxon>
        <taxon>Peloderinae</taxon>
        <taxon>Caenorhabditis</taxon>
    </lineage>
</organism>
<dbReference type="CTD" id="24104324"/>
<sequence>MGKLEKLGRSLLKKLRSSSSRRDNVPTSSSSSSDSDEYVHKFQVVPPETLDDRVGSPGAGSDEGSAGYATDDTVMSSLSPLDIKRESVDYSESQGYYSNAELSPGTVPAHLSPRQLSPTVPSEGYEIPIERRVTVPVQKPKEPAHLTENTPVPRIPGVTVEDPAHQTTSLRNTVPLRQFSNQRSTVPLKEPARQTTRSAVPSPTVPKIITVPEPAHQTDSQRVTAPSPVPRILGVTIPESAHQTQTLRSAVHTPTVPKILGVTVPEPLRSTIPGITVDLVDPVPRTTHYKKQDFPKINIRNRHHPIYKSSNQLLAAAAESNLKFPAKIERAATLSNLAAEPEDEDPIDKFMRSHIYKTKMITTVFEAKDRGFEEIGDDVIHEIDRWFETKNMMAVACELHWSVPREKRSRQLECRLKEKLLQALRENNKRLLYLRGMGHGKTPVKLAESSTVENISKDRETDSVRGIYQRSYTRLLPYLHKETPEWHSQYWTLQDLEKSDDVESPNYPIQPNPQKFLFDTEPAEVLAKNSLISLNIIGLSILGNSRKSCGSLFLQ</sequence>
<dbReference type="WormBase" id="C45G7.13">
    <property type="protein sequence ID" value="CE37491"/>
    <property type="gene ID" value="WBGene00235340"/>
</dbReference>
<dbReference type="OrthoDB" id="6252479at2759"/>
<evidence type="ECO:0000313" key="2">
    <source>
        <dbReference type="EMBL" id="CDH93260.1"/>
    </source>
</evidence>
<dbReference type="PaxDb" id="6239-C45G7.13"/>
<evidence type="ECO:0000313" key="4">
    <source>
        <dbReference type="WormBase" id="C45G7.13"/>
    </source>
</evidence>
<dbReference type="InParanoid" id="U4PBZ2"/>
<keyword evidence="3" id="KW-1185">Reference proteome</keyword>
<dbReference type="GeneID" id="24104324"/>
<evidence type="ECO:0000256" key="1">
    <source>
        <dbReference type="SAM" id="MobiDB-lite"/>
    </source>
</evidence>
<gene>
    <name evidence="2 4" type="ORF">C45G7.13</name>
    <name evidence="2" type="ORF">CELE_C45G7.13</name>
</gene>
<evidence type="ECO:0000313" key="3">
    <source>
        <dbReference type="Proteomes" id="UP000001940"/>
    </source>
</evidence>
<dbReference type="FunCoup" id="U4PBZ2">
    <property type="interactions" value="126"/>
</dbReference>
<name>U4PBZ2_CAEEL</name>
<feature type="region of interest" description="Disordered" evidence="1">
    <location>
        <begin position="143"/>
        <end position="166"/>
    </location>
</feature>
<protein>
    <submittedName>
        <fullName evidence="2">Ankyrin repeat protein</fullName>
    </submittedName>
</protein>
<dbReference type="RefSeq" id="NP_001294479.1">
    <property type="nucleotide sequence ID" value="NM_001307550.4"/>
</dbReference>
<dbReference type="KEGG" id="cel:CELE_C45G7.13"/>
<feature type="region of interest" description="Disordered" evidence="1">
    <location>
        <begin position="183"/>
        <end position="226"/>
    </location>
</feature>
<proteinExistence type="predicted"/>
<dbReference type="eggNOG" id="ENOG502S3XS">
    <property type="taxonomic scope" value="Eukaryota"/>
</dbReference>
<dbReference type="AGR" id="WB:WBGene00235340"/>
<dbReference type="Bgee" id="WBGene00235340">
    <property type="expression patterns" value="Expressed in pharyngeal muscle cell (C elegans) and 3 other cell types or tissues"/>
</dbReference>
<dbReference type="EMBL" id="BX284604">
    <property type="protein sequence ID" value="CDH93260.1"/>
    <property type="molecule type" value="Genomic_DNA"/>
</dbReference>